<evidence type="ECO:0000313" key="1">
    <source>
        <dbReference type="EMBL" id="MCA9375291.1"/>
    </source>
</evidence>
<dbReference type="PANTHER" id="PTHR12993">
    <property type="entry name" value="N-ACETYLGLUCOSAMINYL-PHOSPHATIDYLINOSITOL DE-N-ACETYLASE-RELATED"/>
    <property type="match status" value="1"/>
</dbReference>
<dbReference type="SUPFAM" id="SSF102588">
    <property type="entry name" value="LmbE-like"/>
    <property type="match status" value="1"/>
</dbReference>
<dbReference type="Proteomes" id="UP000748332">
    <property type="component" value="Unassembled WGS sequence"/>
</dbReference>
<dbReference type="Pfam" id="PF02585">
    <property type="entry name" value="PIG-L"/>
    <property type="match status" value="1"/>
</dbReference>
<name>A0A955HZN8_9BACT</name>
<reference evidence="1" key="2">
    <citation type="journal article" date="2021" name="Microbiome">
        <title>Successional dynamics and alternative stable states in a saline activated sludge microbial community over 9 years.</title>
        <authorList>
            <person name="Wang Y."/>
            <person name="Ye J."/>
            <person name="Ju F."/>
            <person name="Liu L."/>
            <person name="Boyd J.A."/>
            <person name="Deng Y."/>
            <person name="Parks D.H."/>
            <person name="Jiang X."/>
            <person name="Yin X."/>
            <person name="Woodcroft B.J."/>
            <person name="Tyson G.W."/>
            <person name="Hugenholtz P."/>
            <person name="Polz M.F."/>
            <person name="Zhang T."/>
        </authorList>
    </citation>
    <scope>NUCLEOTIDE SEQUENCE</scope>
    <source>
        <strain evidence="1">HKST-UBA16</strain>
    </source>
</reference>
<dbReference type="InterPro" id="IPR024078">
    <property type="entry name" value="LmbE-like_dom_sf"/>
</dbReference>
<comment type="caution">
    <text evidence="1">The sequence shown here is derived from an EMBL/GenBank/DDBJ whole genome shotgun (WGS) entry which is preliminary data.</text>
</comment>
<organism evidence="1 2">
    <name type="scientific">Candidatus Dojkabacteria bacterium</name>
    <dbReference type="NCBI Taxonomy" id="2099670"/>
    <lineage>
        <taxon>Bacteria</taxon>
        <taxon>Candidatus Dojkabacteria</taxon>
    </lineage>
</organism>
<sequence>MLELLFIGAHHDDIEIGTAGTLAKFVSQGHKVSAFILTDEDTQEEKELRRNETVQSLARLGLSENNILFGGFFDGKLMDDRESISRLRGIVADNNLKPDIVFCHTTHDSHNDHRRCYLMALSCFRESVVLCYPIVNSLIPSSFHPHFFVDTTDFYEKKLDALKMHKSQINNNRIKWDEIEKLDGNYGVSIGAKYAEGFEVIVQAGGEVKEKILLYINDSPFHKLWWHLIGDQDLYYIHSLPRIGSKPDIDNWIPNKDRVGAAQLRENLVQHYDYKRFIEIPSSHHKVEQVIESENILLGGGPVNNIVTRNYFNHFPNIRYIVDYDMPGYQNVRVLDRYEKVIILPNYTLTKEGKRILLEDFGILTIMRNIVCKSHQKILI</sequence>
<proteinExistence type="predicted"/>
<dbReference type="PANTHER" id="PTHR12993:SF30">
    <property type="entry name" value="N-ACETYL-ALPHA-D-GLUCOSAMINYL L-MALATE DEACETYLASE 1"/>
    <property type="match status" value="1"/>
</dbReference>
<accession>A0A955HZN8</accession>
<dbReference type="AlphaFoldDB" id="A0A955HZN8"/>
<evidence type="ECO:0000313" key="2">
    <source>
        <dbReference type="Proteomes" id="UP000748332"/>
    </source>
</evidence>
<protein>
    <submittedName>
        <fullName evidence="1">PIG-L family deacetylase</fullName>
    </submittedName>
</protein>
<reference evidence="1" key="1">
    <citation type="submission" date="2020-04" db="EMBL/GenBank/DDBJ databases">
        <authorList>
            <person name="Zhang T."/>
        </authorList>
    </citation>
    <scope>NUCLEOTIDE SEQUENCE</scope>
    <source>
        <strain evidence="1">HKST-UBA16</strain>
    </source>
</reference>
<gene>
    <name evidence="1" type="ORF">KC622_03095</name>
</gene>
<dbReference type="EMBL" id="JAGQLM010000136">
    <property type="protein sequence ID" value="MCA9375291.1"/>
    <property type="molecule type" value="Genomic_DNA"/>
</dbReference>
<feature type="non-terminal residue" evidence="1">
    <location>
        <position position="380"/>
    </location>
</feature>
<dbReference type="GO" id="GO:0016811">
    <property type="term" value="F:hydrolase activity, acting on carbon-nitrogen (but not peptide) bonds, in linear amides"/>
    <property type="evidence" value="ECO:0007669"/>
    <property type="project" value="TreeGrafter"/>
</dbReference>
<dbReference type="Gene3D" id="3.40.50.10320">
    <property type="entry name" value="LmbE-like"/>
    <property type="match status" value="1"/>
</dbReference>
<dbReference type="InterPro" id="IPR003737">
    <property type="entry name" value="GlcNAc_PI_deacetylase-related"/>
</dbReference>